<dbReference type="OMA" id="MMISISM"/>
<evidence type="ECO:0000313" key="7">
    <source>
        <dbReference type="EMBL" id="EGT42074.1"/>
    </source>
</evidence>
<gene>
    <name evidence="7" type="ORF">CAEBREN_09383</name>
</gene>
<dbReference type="Proteomes" id="UP000008068">
    <property type="component" value="Unassembled WGS sequence"/>
</dbReference>
<evidence type="ECO:0000256" key="3">
    <source>
        <dbReference type="ARBA" id="ARBA00022692"/>
    </source>
</evidence>
<dbReference type="PANTHER" id="PTHR22945">
    <property type="entry name" value="SERPENTINE RECEPTOR, CLASS D DELTA"/>
    <property type="match status" value="1"/>
</dbReference>
<feature type="transmembrane region" description="Helical" evidence="6">
    <location>
        <begin position="141"/>
        <end position="164"/>
    </location>
</feature>
<keyword evidence="3 6" id="KW-0812">Transmembrane</keyword>
<feature type="transmembrane region" description="Helical" evidence="6">
    <location>
        <begin position="176"/>
        <end position="196"/>
    </location>
</feature>
<organism evidence="8">
    <name type="scientific">Caenorhabditis brenneri</name>
    <name type="common">Nematode worm</name>
    <dbReference type="NCBI Taxonomy" id="135651"/>
    <lineage>
        <taxon>Eukaryota</taxon>
        <taxon>Metazoa</taxon>
        <taxon>Ecdysozoa</taxon>
        <taxon>Nematoda</taxon>
        <taxon>Chromadorea</taxon>
        <taxon>Rhabditida</taxon>
        <taxon>Rhabditina</taxon>
        <taxon>Rhabditomorpha</taxon>
        <taxon>Rhabditoidea</taxon>
        <taxon>Rhabditidae</taxon>
        <taxon>Peloderinae</taxon>
        <taxon>Caenorhabditis</taxon>
    </lineage>
</organism>
<dbReference type="EMBL" id="GL379808">
    <property type="protein sequence ID" value="EGT42074.1"/>
    <property type="molecule type" value="Genomic_DNA"/>
</dbReference>
<dbReference type="InParanoid" id="G0MR21"/>
<protein>
    <submittedName>
        <fullName evidence="7">Uncharacterized protein</fullName>
    </submittedName>
</protein>
<evidence type="ECO:0000256" key="2">
    <source>
        <dbReference type="ARBA" id="ARBA00009166"/>
    </source>
</evidence>
<comment type="subcellular location">
    <subcellularLocation>
        <location evidence="1">Membrane</location>
        <topology evidence="1">Multi-pass membrane protein</topology>
    </subcellularLocation>
</comment>
<dbReference type="PANTHER" id="PTHR22945:SF83">
    <property type="entry name" value="SERPENTINE RECEPTOR, CLASS D (DELTA)-RELATED"/>
    <property type="match status" value="1"/>
</dbReference>
<evidence type="ECO:0000313" key="8">
    <source>
        <dbReference type="Proteomes" id="UP000008068"/>
    </source>
</evidence>
<reference evidence="8" key="1">
    <citation type="submission" date="2011-07" db="EMBL/GenBank/DDBJ databases">
        <authorList>
            <consortium name="Caenorhabditis brenneri Sequencing and Analysis Consortium"/>
            <person name="Wilson R.K."/>
        </authorList>
    </citation>
    <scope>NUCLEOTIDE SEQUENCE [LARGE SCALE GENOMIC DNA]</scope>
    <source>
        <strain evidence="8">PB2801</strain>
    </source>
</reference>
<comment type="similarity">
    <text evidence="2">Belongs to the nematode receptor-like protein srd family.</text>
</comment>
<keyword evidence="8" id="KW-1185">Reference proteome</keyword>
<feature type="transmembrane region" description="Helical" evidence="6">
    <location>
        <begin position="91"/>
        <end position="110"/>
    </location>
</feature>
<dbReference type="InterPro" id="IPR019421">
    <property type="entry name" value="7TM_GPCR_serpentine_rcpt_Srd"/>
</dbReference>
<dbReference type="Pfam" id="PF10317">
    <property type="entry name" value="7TM_GPCR_Srd"/>
    <property type="match status" value="1"/>
</dbReference>
<proteinExistence type="inferred from homology"/>
<sequence length="208" mass="23866">MGTLAGLINLHTLCYRTQRAKCLDSSEVHRKTLRFSWHYILPLSILIAYNIPNQDHVIVHADTKSQHPDYHLEIYRNFGGVANAHTISANYIMLSLSLGTFYVPVIGGYWKTVAMKKLKSNFSSVVSNQNRRLFEALIKGLNLQILLPLCCYIPISLLFCWNKYSGEQILISQYTLGFLISVPCIFDPLLQIYFIIPYRNATWKLFAC</sequence>
<keyword evidence="5 6" id="KW-0472">Membrane</keyword>
<evidence type="ECO:0000256" key="1">
    <source>
        <dbReference type="ARBA" id="ARBA00004141"/>
    </source>
</evidence>
<dbReference type="InterPro" id="IPR050920">
    <property type="entry name" value="Nematode_rcpt-like_delta"/>
</dbReference>
<dbReference type="OrthoDB" id="5858503at2759"/>
<evidence type="ECO:0000256" key="4">
    <source>
        <dbReference type="ARBA" id="ARBA00022989"/>
    </source>
</evidence>
<evidence type="ECO:0000256" key="5">
    <source>
        <dbReference type="ARBA" id="ARBA00023136"/>
    </source>
</evidence>
<dbReference type="eggNOG" id="ENOG502TG09">
    <property type="taxonomic scope" value="Eukaryota"/>
</dbReference>
<dbReference type="SUPFAM" id="SSF81321">
    <property type="entry name" value="Family A G protein-coupled receptor-like"/>
    <property type="match status" value="1"/>
</dbReference>
<dbReference type="AlphaFoldDB" id="G0MR21"/>
<dbReference type="HOGENOM" id="CLU_057924_0_0_1"/>
<accession>G0MR21</accession>
<name>G0MR21_CAEBE</name>
<keyword evidence="4 6" id="KW-1133">Transmembrane helix</keyword>
<dbReference type="GO" id="GO:0016020">
    <property type="term" value="C:membrane"/>
    <property type="evidence" value="ECO:0007669"/>
    <property type="project" value="UniProtKB-SubCell"/>
</dbReference>
<evidence type="ECO:0000256" key="6">
    <source>
        <dbReference type="SAM" id="Phobius"/>
    </source>
</evidence>